<evidence type="ECO:0000313" key="3">
    <source>
        <dbReference type="Proteomes" id="UP001275315"/>
    </source>
</evidence>
<dbReference type="Gene3D" id="3.10.180.10">
    <property type="entry name" value="2,3-Dihydroxybiphenyl 1,2-Dioxygenase, domain 1"/>
    <property type="match status" value="1"/>
</dbReference>
<dbReference type="PANTHER" id="PTHR43279:SF1">
    <property type="entry name" value="CATECHOL-2,3-DIOXYGENASE"/>
    <property type="match status" value="1"/>
</dbReference>
<dbReference type="PROSITE" id="PS51819">
    <property type="entry name" value="VOC"/>
    <property type="match status" value="1"/>
</dbReference>
<evidence type="ECO:0000259" key="1">
    <source>
        <dbReference type="PROSITE" id="PS51819"/>
    </source>
</evidence>
<name>A0ABU5CPG4_9BACI</name>
<dbReference type="PANTHER" id="PTHR43279">
    <property type="entry name" value="CATECHOL-2,3-DIOXYGENASE"/>
    <property type="match status" value="1"/>
</dbReference>
<comment type="caution">
    <text evidence="2">The sequence shown here is derived from an EMBL/GenBank/DDBJ whole genome shotgun (WGS) entry which is preliminary data.</text>
</comment>
<feature type="domain" description="VOC" evidence="1">
    <location>
        <begin position="1"/>
        <end position="109"/>
    </location>
</feature>
<proteinExistence type="predicted"/>
<gene>
    <name evidence="2" type="ORF">RWD45_02675</name>
</gene>
<evidence type="ECO:0000313" key="2">
    <source>
        <dbReference type="EMBL" id="MDY0407714.1"/>
    </source>
</evidence>
<dbReference type="Proteomes" id="UP001275315">
    <property type="component" value="Unassembled WGS sequence"/>
</dbReference>
<dbReference type="InterPro" id="IPR037523">
    <property type="entry name" value="VOC_core"/>
</dbReference>
<dbReference type="InterPro" id="IPR004360">
    <property type="entry name" value="Glyas_Fos-R_dOase_dom"/>
</dbReference>
<keyword evidence="3" id="KW-1185">Reference proteome</keyword>
<accession>A0ABU5CPG4</accession>
<reference evidence="2 3" key="1">
    <citation type="submission" date="2023-10" db="EMBL/GenBank/DDBJ databases">
        <title>Virgibacillus soli CC-YMP-6 genome.</title>
        <authorList>
            <person name="Miliotis G."/>
            <person name="Sengupta P."/>
            <person name="Hameed A."/>
            <person name="Chuvochina M."/>
            <person name="Mcdonagh F."/>
            <person name="Simpson A.C."/>
            <person name="Singh N.K."/>
            <person name="Rekha P.D."/>
            <person name="Raman K."/>
            <person name="Hugenholtz P."/>
            <person name="Venkateswaran K."/>
        </authorList>
    </citation>
    <scope>NUCLEOTIDE SEQUENCE [LARGE SCALE GENOMIC DNA]</scope>
    <source>
        <strain evidence="2 3">CC-YMP-6</strain>
    </source>
</reference>
<sequence length="121" mass="13619">MMNLHQSVTFYQEIVGFQVLKQTKQQAILTADGITPLLILEQPADVIPKEARTTGLYHFALLLPTRADLANFLYHILQKGYRLGASDHGVSEAIYIDDPTEMELKFIVIVLHQNGNGQIKK</sequence>
<dbReference type="EMBL" id="JAWDIQ010000001">
    <property type="protein sequence ID" value="MDY0407714.1"/>
    <property type="molecule type" value="Genomic_DNA"/>
</dbReference>
<protein>
    <submittedName>
        <fullName evidence="2">VOC family protein</fullName>
    </submittedName>
</protein>
<organism evidence="2 3">
    <name type="scientific">Paracerasibacillus soli</name>
    <dbReference type="NCBI Taxonomy" id="480284"/>
    <lineage>
        <taxon>Bacteria</taxon>
        <taxon>Bacillati</taxon>
        <taxon>Bacillota</taxon>
        <taxon>Bacilli</taxon>
        <taxon>Bacillales</taxon>
        <taxon>Bacillaceae</taxon>
        <taxon>Paracerasibacillus</taxon>
    </lineage>
</organism>
<dbReference type="Pfam" id="PF00903">
    <property type="entry name" value="Glyoxalase"/>
    <property type="match status" value="1"/>
</dbReference>
<dbReference type="SUPFAM" id="SSF54593">
    <property type="entry name" value="Glyoxalase/Bleomycin resistance protein/Dihydroxybiphenyl dioxygenase"/>
    <property type="match status" value="1"/>
</dbReference>
<dbReference type="InterPro" id="IPR029068">
    <property type="entry name" value="Glyas_Bleomycin-R_OHBP_Dase"/>
</dbReference>